<organism evidence="1 2">
    <name type="scientific">Triparma retinervis</name>
    <dbReference type="NCBI Taxonomy" id="2557542"/>
    <lineage>
        <taxon>Eukaryota</taxon>
        <taxon>Sar</taxon>
        <taxon>Stramenopiles</taxon>
        <taxon>Ochrophyta</taxon>
        <taxon>Bolidophyceae</taxon>
        <taxon>Parmales</taxon>
        <taxon>Triparmaceae</taxon>
        <taxon>Triparma</taxon>
    </lineage>
</organism>
<dbReference type="EMBL" id="BRXZ01001854">
    <property type="protein sequence ID" value="GMH47911.1"/>
    <property type="molecule type" value="Genomic_DNA"/>
</dbReference>
<name>A0A9W6Z901_9STRA</name>
<dbReference type="Proteomes" id="UP001165082">
    <property type="component" value="Unassembled WGS sequence"/>
</dbReference>
<sequence length="204" mass="22255">MSLGGGPGSFEGLHELFACAFIPGTSTLSTNFLRAVERAQPFDTNPIYALLHESIYLDGPGVSSSWAAGQALQDDPVLSKAFDYTETMDPAHPDPVLLFGEMVYAFMFEDYAELKPLKSVADSLASRSDWGPLYVSRSPRSGVAAAAAVYHDDMYVDRDLSHECLKGGNALEFVKPYVTNEYQHSGLRDAGGEIFDKLMELAKD</sequence>
<gene>
    <name evidence="1" type="ORF">TrRE_jg5516</name>
</gene>
<dbReference type="AlphaFoldDB" id="A0A9W6Z901"/>
<reference evidence="1" key="1">
    <citation type="submission" date="2022-07" db="EMBL/GenBank/DDBJ databases">
        <title>Genome analysis of Parmales, a sister group of diatoms, reveals the evolutionary specialization of diatoms from phago-mixotrophs to photoautotrophs.</title>
        <authorList>
            <person name="Ban H."/>
            <person name="Sato S."/>
            <person name="Yoshikawa S."/>
            <person name="Kazumasa Y."/>
            <person name="Nakamura Y."/>
            <person name="Ichinomiya M."/>
            <person name="Saitoh K."/>
            <person name="Sato N."/>
            <person name="Blanc-Mathieu R."/>
            <person name="Endo H."/>
            <person name="Kuwata A."/>
            <person name="Ogata H."/>
        </authorList>
    </citation>
    <scope>NUCLEOTIDE SEQUENCE</scope>
</reference>
<evidence type="ECO:0000313" key="1">
    <source>
        <dbReference type="EMBL" id="GMH47911.1"/>
    </source>
</evidence>
<protein>
    <submittedName>
        <fullName evidence="1">Uncharacterized protein</fullName>
    </submittedName>
</protein>
<dbReference type="OrthoDB" id="1898734at2759"/>
<accession>A0A9W6Z901</accession>
<keyword evidence="2" id="KW-1185">Reference proteome</keyword>
<evidence type="ECO:0000313" key="2">
    <source>
        <dbReference type="Proteomes" id="UP001165082"/>
    </source>
</evidence>
<proteinExistence type="predicted"/>
<comment type="caution">
    <text evidence="1">The sequence shown here is derived from an EMBL/GenBank/DDBJ whole genome shotgun (WGS) entry which is preliminary data.</text>
</comment>